<evidence type="ECO:0000256" key="2">
    <source>
        <dbReference type="ARBA" id="ARBA00022525"/>
    </source>
</evidence>
<dbReference type="InterPro" id="IPR036773">
    <property type="entry name" value="TB_dom_sf"/>
</dbReference>
<dbReference type="EMBL" id="GEEE01020702">
    <property type="protein sequence ID" value="JAP42523.1"/>
    <property type="molecule type" value="Transcribed_RNA"/>
</dbReference>
<keyword evidence="7" id="KW-1015">Disulfide bond</keyword>
<protein>
    <submittedName>
        <fullName evidence="15">Fibrillin-2</fullName>
    </submittedName>
</protein>
<dbReference type="FunFam" id="2.10.25.10:FF:000001">
    <property type="entry name" value="Tenascin C"/>
    <property type="match status" value="1"/>
</dbReference>
<evidence type="ECO:0000256" key="7">
    <source>
        <dbReference type="ARBA" id="ARBA00023157"/>
    </source>
</evidence>
<dbReference type="SUPFAM" id="SSF57581">
    <property type="entry name" value="TB module/8-cys domain"/>
    <property type="match status" value="1"/>
</dbReference>
<keyword evidence="3" id="KW-0272">Extracellular matrix</keyword>
<comment type="similarity">
    <text evidence="10">Belongs to the LTBP family.</text>
</comment>
<dbReference type="PROSITE" id="PS51364">
    <property type="entry name" value="TB"/>
    <property type="match status" value="1"/>
</dbReference>
<evidence type="ECO:0000256" key="11">
    <source>
        <dbReference type="PROSITE-ProRule" id="PRU00076"/>
    </source>
</evidence>
<dbReference type="FunFam" id="2.10.25.10:FF:000003">
    <property type="entry name" value="fibrillin-1 isoform X1"/>
    <property type="match status" value="1"/>
</dbReference>
<dbReference type="Pfam" id="PF23106">
    <property type="entry name" value="EGF_Teneurin"/>
    <property type="match status" value="1"/>
</dbReference>
<dbReference type="PROSITE" id="PS01187">
    <property type="entry name" value="EGF_CA"/>
    <property type="match status" value="1"/>
</dbReference>
<proteinExistence type="inferred from homology"/>
<evidence type="ECO:0000256" key="1">
    <source>
        <dbReference type="ARBA" id="ARBA00004498"/>
    </source>
</evidence>
<dbReference type="Gene3D" id="2.90.20.10">
    <property type="entry name" value="Plasmodium vivax P25 domain"/>
    <property type="match status" value="1"/>
</dbReference>
<evidence type="ECO:0000259" key="14">
    <source>
        <dbReference type="PROSITE" id="PS51364"/>
    </source>
</evidence>
<evidence type="ECO:0000256" key="3">
    <source>
        <dbReference type="ARBA" id="ARBA00022530"/>
    </source>
</evidence>
<feature type="domain" description="EGF-like" evidence="13">
    <location>
        <begin position="246"/>
        <end position="289"/>
    </location>
</feature>
<dbReference type="AlphaFoldDB" id="A0A0X3NT60"/>
<dbReference type="InterPro" id="IPR000742">
    <property type="entry name" value="EGF"/>
</dbReference>
<dbReference type="Gene3D" id="3.90.290.10">
    <property type="entry name" value="TGF-beta binding (TB) domain"/>
    <property type="match status" value="1"/>
</dbReference>
<comment type="subcellular location">
    <subcellularLocation>
        <location evidence="1">Secreted</location>
        <location evidence="1">Extracellular space</location>
        <location evidence="1">Extracellular matrix</location>
    </subcellularLocation>
</comment>
<dbReference type="PANTHER" id="PTHR24034">
    <property type="entry name" value="EGF-LIKE DOMAIN-CONTAINING PROTEIN"/>
    <property type="match status" value="1"/>
</dbReference>
<dbReference type="InterPro" id="IPR018097">
    <property type="entry name" value="EGF_Ca-bd_CS"/>
</dbReference>
<keyword evidence="4 11" id="KW-0245">EGF-like domain</keyword>
<dbReference type="GO" id="GO:0005509">
    <property type="term" value="F:calcium ion binding"/>
    <property type="evidence" value="ECO:0007669"/>
    <property type="project" value="InterPro"/>
</dbReference>
<dbReference type="PROSITE" id="PS00022">
    <property type="entry name" value="EGF_1"/>
    <property type="match status" value="1"/>
</dbReference>
<feature type="domain" description="TB" evidence="14">
    <location>
        <begin position="141"/>
        <end position="186"/>
    </location>
</feature>
<dbReference type="PANTHER" id="PTHR24034:SF209">
    <property type="entry name" value="EGF-LIKE DOMAIN-CONTAINING PROTEIN"/>
    <property type="match status" value="1"/>
</dbReference>
<keyword evidence="9" id="KW-0340">Growth factor binding</keyword>
<dbReference type="InterPro" id="IPR049883">
    <property type="entry name" value="NOTCH1_EGF-like"/>
</dbReference>
<gene>
    <name evidence="15" type="primary">FBN2</name>
    <name evidence="15" type="ORF">TR104287</name>
</gene>
<name>A0A0X3NT60_SCHSO</name>
<dbReference type="CDD" id="cd00054">
    <property type="entry name" value="EGF_CA"/>
    <property type="match status" value="1"/>
</dbReference>
<dbReference type="GO" id="GO:0019838">
    <property type="term" value="F:growth factor binding"/>
    <property type="evidence" value="ECO:0007669"/>
    <property type="project" value="UniProtKB-KW"/>
</dbReference>
<feature type="region of interest" description="Disordered" evidence="12">
    <location>
        <begin position="437"/>
        <end position="458"/>
    </location>
</feature>
<feature type="compositionally biased region" description="Polar residues" evidence="12">
    <location>
        <begin position="437"/>
        <end position="452"/>
    </location>
</feature>
<evidence type="ECO:0000256" key="5">
    <source>
        <dbReference type="ARBA" id="ARBA00022729"/>
    </source>
</evidence>
<evidence type="ECO:0000256" key="4">
    <source>
        <dbReference type="ARBA" id="ARBA00022536"/>
    </source>
</evidence>
<evidence type="ECO:0000256" key="12">
    <source>
        <dbReference type="SAM" id="MobiDB-lite"/>
    </source>
</evidence>
<feature type="domain" description="EGF-like" evidence="13">
    <location>
        <begin position="204"/>
        <end position="240"/>
    </location>
</feature>
<evidence type="ECO:0000259" key="13">
    <source>
        <dbReference type="PROSITE" id="PS50026"/>
    </source>
</evidence>
<feature type="non-terminal residue" evidence="15">
    <location>
        <position position="1"/>
    </location>
</feature>
<dbReference type="Pfam" id="PF07645">
    <property type="entry name" value="EGF_CA"/>
    <property type="match status" value="1"/>
</dbReference>
<evidence type="ECO:0000256" key="8">
    <source>
        <dbReference type="ARBA" id="ARBA00023180"/>
    </source>
</evidence>
<keyword evidence="8" id="KW-0325">Glycoprotein</keyword>
<dbReference type="PROSITE" id="PS00010">
    <property type="entry name" value="ASX_HYDROXYL"/>
    <property type="match status" value="1"/>
</dbReference>
<keyword evidence="2" id="KW-0964">Secreted</keyword>
<dbReference type="Gene3D" id="2.10.25.10">
    <property type="entry name" value="Laminin"/>
    <property type="match status" value="5"/>
</dbReference>
<dbReference type="PROSITE" id="PS50026">
    <property type="entry name" value="EGF_3"/>
    <property type="match status" value="2"/>
</dbReference>
<dbReference type="InterPro" id="IPR013032">
    <property type="entry name" value="EGF-like_CS"/>
</dbReference>
<evidence type="ECO:0000256" key="6">
    <source>
        <dbReference type="ARBA" id="ARBA00022737"/>
    </source>
</evidence>
<evidence type="ECO:0000313" key="15">
    <source>
        <dbReference type="EMBL" id="JAP42523.1"/>
    </source>
</evidence>
<dbReference type="SMART" id="SM00179">
    <property type="entry name" value="EGF_CA"/>
    <property type="match status" value="6"/>
</dbReference>
<dbReference type="Pfam" id="PF12661">
    <property type="entry name" value="hEGF"/>
    <property type="match status" value="1"/>
</dbReference>
<dbReference type="SUPFAM" id="SSF57196">
    <property type="entry name" value="EGF/Laminin"/>
    <property type="match status" value="3"/>
</dbReference>
<dbReference type="InterPro" id="IPR000152">
    <property type="entry name" value="EGF-type_Asp/Asn_hydroxyl_site"/>
</dbReference>
<reference evidence="15" key="1">
    <citation type="submission" date="2016-01" db="EMBL/GenBank/DDBJ databases">
        <title>Reference transcriptome for the parasite Schistocephalus solidus: insights into the molecular evolution of parasitism.</title>
        <authorList>
            <person name="Hebert F.O."/>
            <person name="Grambauer S."/>
            <person name="Barber I."/>
            <person name="Landry C.R."/>
            <person name="Aubin-Horth N."/>
        </authorList>
    </citation>
    <scope>NUCLEOTIDE SEQUENCE</scope>
</reference>
<sequence>GRPVLLYENMAHRMYVILLYFGVICEGVPQYQSRNGRNVCGEYRGITICCEGWAHSLDGTCTTAVCEGNCGEDGRCIRPNQCLCANKSIRPNCMDEDTDEFLADEPARCPNNCNGYGRCVSGRCECEYGYVGSACEIEVQGPCFTTVNRGTCQNPLRASGNKSIEITKAVCCGSIGAAWGASCKKCSRSQCGQGFTADGHRCMDINECSLPGICQGGVCKNSKGSFVCECPFGYQYDTLTFKCTRKPNACEQNKNACNPGGICVPENNGAYRCHCGKGYIAVDNGRKCQLKVSALNYCEIFKGLLCKNGECVPNGMTYECRCNSGYSPSSDRRQCLANSDICSRYENKLCKNGKCIPVGRYFQCKCDRGYILADTGTACLDRCQQLGASACGNGICIPKPYADYECLCLTGYEPTYDRRGCKPAVSTIQVDGVNSWSQRRPNLKPQSDNSWGSPAKDIPLERPVSRLEPSTVFSACDDPAVRRRCSGGTCINEQAGRYRCECRPGYVPIQGGQRCVRAYRGRRIYQAYG</sequence>
<accession>A0A0X3NT60</accession>
<evidence type="ECO:0000256" key="9">
    <source>
        <dbReference type="ARBA" id="ARBA00023183"/>
    </source>
</evidence>
<dbReference type="InterPro" id="IPR009030">
    <property type="entry name" value="Growth_fac_rcpt_cys_sf"/>
</dbReference>
<dbReference type="InterPro" id="IPR050751">
    <property type="entry name" value="ECM_structural_protein"/>
</dbReference>
<keyword evidence="6" id="KW-0677">Repeat</keyword>
<dbReference type="InterPro" id="IPR001881">
    <property type="entry name" value="EGF-like_Ca-bd_dom"/>
</dbReference>
<dbReference type="PROSITE" id="PS01186">
    <property type="entry name" value="EGF_2"/>
    <property type="match status" value="5"/>
</dbReference>
<dbReference type="InterPro" id="IPR017878">
    <property type="entry name" value="TB_dom"/>
</dbReference>
<evidence type="ECO:0000256" key="10">
    <source>
        <dbReference type="ARBA" id="ARBA00038081"/>
    </source>
</evidence>
<dbReference type="SUPFAM" id="SSF57184">
    <property type="entry name" value="Growth factor receptor domain"/>
    <property type="match status" value="1"/>
</dbReference>
<comment type="caution">
    <text evidence="11">Lacks conserved residue(s) required for the propagation of feature annotation.</text>
</comment>
<dbReference type="SMART" id="SM00181">
    <property type="entry name" value="EGF"/>
    <property type="match status" value="8"/>
</dbReference>
<organism evidence="15">
    <name type="scientific">Schistocephalus solidus</name>
    <name type="common">Tapeworm</name>
    <dbReference type="NCBI Taxonomy" id="70667"/>
    <lineage>
        <taxon>Eukaryota</taxon>
        <taxon>Metazoa</taxon>
        <taxon>Spiralia</taxon>
        <taxon>Lophotrochozoa</taxon>
        <taxon>Platyhelminthes</taxon>
        <taxon>Cestoda</taxon>
        <taxon>Eucestoda</taxon>
        <taxon>Diphyllobothriidea</taxon>
        <taxon>Diphyllobothriidae</taxon>
        <taxon>Schistocephalus</taxon>
    </lineage>
</organism>
<keyword evidence="5" id="KW-0732">Signal</keyword>